<feature type="compositionally biased region" description="Polar residues" evidence="4">
    <location>
        <begin position="152"/>
        <end position="161"/>
    </location>
</feature>
<feature type="compositionally biased region" description="Low complexity" evidence="4">
    <location>
        <begin position="19"/>
        <end position="32"/>
    </location>
</feature>
<reference evidence="6" key="1">
    <citation type="submission" date="2021-06" db="EMBL/GenBank/DDBJ databases">
        <authorList>
            <person name="Hodson N. C."/>
            <person name="Mongue J. A."/>
            <person name="Jaron S. K."/>
        </authorList>
    </citation>
    <scope>NUCLEOTIDE SEQUENCE</scope>
</reference>
<feature type="region of interest" description="Disordered" evidence="4">
    <location>
        <begin position="17"/>
        <end position="45"/>
    </location>
</feature>
<keyword evidence="7" id="KW-1185">Reference proteome</keyword>
<dbReference type="AlphaFoldDB" id="A0A8J2LLL0"/>
<dbReference type="CDD" id="cd00086">
    <property type="entry name" value="homeodomain"/>
    <property type="match status" value="1"/>
</dbReference>
<dbReference type="Proteomes" id="UP000708208">
    <property type="component" value="Unassembled WGS sequence"/>
</dbReference>
<evidence type="ECO:0000256" key="3">
    <source>
        <dbReference type="RuleBase" id="RU000682"/>
    </source>
</evidence>
<dbReference type="EMBL" id="CAJVCH010571649">
    <property type="protein sequence ID" value="CAG7838098.1"/>
    <property type="molecule type" value="Genomic_DNA"/>
</dbReference>
<feature type="region of interest" description="Disordered" evidence="4">
    <location>
        <begin position="341"/>
        <end position="367"/>
    </location>
</feature>
<dbReference type="InterPro" id="IPR001356">
    <property type="entry name" value="HD"/>
</dbReference>
<dbReference type="PANTHER" id="PTHR24329">
    <property type="entry name" value="HOMEOBOX PROTEIN ARISTALESS"/>
    <property type="match status" value="1"/>
</dbReference>
<dbReference type="Pfam" id="PF00046">
    <property type="entry name" value="Homeodomain"/>
    <property type="match status" value="1"/>
</dbReference>
<dbReference type="FunFam" id="1.10.10.60:FF:000252">
    <property type="entry name" value="Retinal homeobox protein Rx-B"/>
    <property type="match status" value="1"/>
</dbReference>
<evidence type="ECO:0000259" key="5">
    <source>
        <dbReference type="PROSITE" id="PS50071"/>
    </source>
</evidence>
<dbReference type="GO" id="GO:0000981">
    <property type="term" value="F:DNA-binding transcription factor activity, RNA polymerase II-specific"/>
    <property type="evidence" value="ECO:0007669"/>
    <property type="project" value="InterPro"/>
</dbReference>
<dbReference type="SMART" id="SM00389">
    <property type="entry name" value="HOX"/>
    <property type="match status" value="1"/>
</dbReference>
<dbReference type="PROSITE" id="PS00027">
    <property type="entry name" value="HOMEOBOX_1"/>
    <property type="match status" value="1"/>
</dbReference>
<evidence type="ECO:0000256" key="2">
    <source>
        <dbReference type="PROSITE-ProRule" id="PRU00108"/>
    </source>
</evidence>
<feature type="compositionally biased region" description="Polar residues" evidence="4">
    <location>
        <begin position="341"/>
        <end position="359"/>
    </location>
</feature>
<dbReference type="OrthoDB" id="6159439at2759"/>
<keyword evidence="2 3" id="KW-0238">DNA-binding</keyword>
<evidence type="ECO:0000256" key="4">
    <source>
        <dbReference type="SAM" id="MobiDB-lite"/>
    </source>
</evidence>
<gene>
    <name evidence="6" type="ORF">AFUS01_LOCUS47108</name>
</gene>
<feature type="non-terminal residue" evidence="6">
    <location>
        <position position="1"/>
    </location>
</feature>
<sequence>HCFNGHLSPPQAPLITVDQQHQQQQQQQQQHSHQIHQHQQHDPNSNQVKLYTNADHLGKQTVAGQPFHSIQVMLGLQQNYQDMCQLPHMQMPSQLSPDGSHQVTSMYQTNSPSPINLAQFAYKSEHIVDQSNNNNGYTSAIVTNQVNGTVSSAISTNSTTPVKKEKTSKKNVENSTKKKKTRTTFTAYQLEELERAFERAPYPDVFAREELALRLRLSESRVQVWFQNRRAKWRKREPPRKSPGYVAANPGGSSSMAFSNFATSHGAILPPVSVVQPEWPYGNGNSYNQDMSSQQFIGNCNNVSPTGTSYSHGGSFHHQNAFATTYPTMFAPVCNNESAASPGGSPSTFYTAPTSTTHQEGSDSPYKMDFNAIVKDDMLTVDTSSPTDGSPTTNKN</sequence>
<dbReference type="InterPro" id="IPR017970">
    <property type="entry name" value="Homeobox_CS"/>
</dbReference>
<dbReference type="GO" id="GO:0000977">
    <property type="term" value="F:RNA polymerase II transcription regulatory region sequence-specific DNA binding"/>
    <property type="evidence" value="ECO:0007669"/>
    <property type="project" value="TreeGrafter"/>
</dbReference>
<feature type="DNA-binding region" description="Homeobox" evidence="2">
    <location>
        <begin position="178"/>
        <end position="237"/>
    </location>
</feature>
<feature type="domain" description="Homeobox" evidence="5">
    <location>
        <begin position="176"/>
        <end position="236"/>
    </location>
</feature>
<accession>A0A8J2LLL0</accession>
<dbReference type="InterPro" id="IPR050649">
    <property type="entry name" value="Paired_Homeobox_TFs"/>
</dbReference>
<dbReference type="GO" id="GO:0005634">
    <property type="term" value="C:nucleus"/>
    <property type="evidence" value="ECO:0007669"/>
    <property type="project" value="UniProtKB-SubCell"/>
</dbReference>
<protein>
    <recommendedName>
        <fullName evidence="5">Homeobox domain-containing protein</fullName>
    </recommendedName>
</protein>
<evidence type="ECO:0000313" key="7">
    <source>
        <dbReference type="Proteomes" id="UP000708208"/>
    </source>
</evidence>
<organism evidence="6 7">
    <name type="scientific">Allacma fusca</name>
    <dbReference type="NCBI Taxonomy" id="39272"/>
    <lineage>
        <taxon>Eukaryota</taxon>
        <taxon>Metazoa</taxon>
        <taxon>Ecdysozoa</taxon>
        <taxon>Arthropoda</taxon>
        <taxon>Hexapoda</taxon>
        <taxon>Collembola</taxon>
        <taxon>Symphypleona</taxon>
        <taxon>Sminthuridae</taxon>
        <taxon>Allacma</taxon>
    </lineage>
</organism>
<keyword evidence="2 3" id="KW-0539">Nucleus</keyword>
<evidence type="ECO:0000256" key="1">
    <source>
        <dbReference type="ARBA" id="ARBA00004123"/>
    </source>
</evidence>
<name>A0A8J2LLL0_9HEXA</name>
<feature type="compositionally biased region" description="Basic and acidic residues" evidence="4">
    <location>
        <begin position="162"/>
        <end position="176"/>
    </location>
</feature>
<dbReference type="PANTHER" id="PTHR24329:SF543">
    <property type="entry name" value="FI01017P-RELATED"/>
    <property type="match status" value="1"/>
</dbReference>
<comment type="caution">
    <text evidence="6">The sequence shown here is derived from an EMBL/GenBank/DDBJ whole genome shotgun (WGS) entry which is preliminary data.</text>
</comment>
<comment type="subcellular location">
    <subcellularLocation>
        <location evidence="1 2 3">Nucleus</location>
    </subcellularLocation>
</comment>
<feature type="region of interest" description="Disordered" evidence="4">
    <location>
        <begin position="152"/>
        <end position="178"/>
    </location>
</feature>
<proteinExistence type="predicted"/>
<keyword evidence="2 3" id="KW-0371">Homeobox</keyword>
<dbReference type="PROSITE" id="PS50071">
    <property type="entry name" value="HOMEOBOX_2"/>
    <property type="match status" value="1"/>
</dbReference>
<evidence type="ECO:0000313" key="6">
    <source>
        <dbReference type="EMBL" id="CAG7838098.1"/>
    </source>
</evidence>